<dbReference type="PRINTS" id="PR00839">
    <property type="entry name" value="V8PROTEASE"/>
</dbReference>
<dbReference type="Pfam" id="PF13365">
    <property type="entry name" value="Trypsin_2"/>
    <property type="match status" value="1"/>
</dbReference>
<name>A0A841GTL4_9BACT</name>
<keyword evidence="10" id="KW-1185">Reference proteome</keyword>
<evidence type="ECO:0000256" key="4">
    <source>
        <dbReference type="ARBA" id="ARBA00022801"/>
    </source>
</evidence>
<dbReference type="InterPro" id="IPR043504">
    <property type="entry name" value="Peptidase_S1_PA_chymotrypsin"/>
</dbReference>
<keyword evidence="3" id="KW-0732">Signal</keyword>
<sequence>MSHITGTVQPVQPPLVLGPDSGVLTTDFVHTPPADPNTTKLLLLHFHSASFPGNNRLEVDLGYGTDVFTAEDGDSFWTRPVNPGKFPGGVPIRYIVDGADEGSVTFDRYGRGERHEGEKNFPSLSNSDPFLLDPDQDNKFVEPDYGQTWICNPPTENWENIRCLEDTDDVRRRVARSVGMIVTVHPAADIMDFEHVSTCTVTLVGEEMVLTAGHCLHPDEAASASVTFDFEVECGGEVPELYDPKFHKVKKVLHHLEKTENAISYDYALLQIAIPPGGLGLPIIPMKKGLPAAGEQVFCVHHPTGAVKKLSRPHAGGFATIADSDVGIIRVNLDISGGSSGSALFDTGGNALGVLMGGGPCSLAYFPTATRLERVASKPPPVAGRDVMIVFDRSGSMSMPAGTGRSKMEEAQDAASLFVQLVRVGGGDRMGLVSFSTTASNPVDFALAEVTQPNKDALIGPDFDGGVVGALESTGDTTIGGGLDRARQQFPMPGPNQRTILLLTDGMQNTLPMIETVEPTLAGIDVNAIGFGTEGSLDGALLSHLVQKHNGVYTRAGDPLDLKKYFSLAFGNIFEAGALLDPPFELPRSERTGQLVPFSVCGEESVTVVVGWDRPDSVLAVRVRTPAGAWITGATPGVDDSTGATWTFLRIPLPMDGERDGEWAVEVSRAGTGGGAFVPAAQHLRYFVQVIPAGGPRLTARPVPAKLYTGDAFNPLVALWYPGGGHPHHARVHVTVRAPRTGAGTLLSESELGAPGTQDGDPVGARQAGLLALEAASPGPLVEYAEHTYELFDTPAHDDGTPEPDGVYGTPLPELFTVEGDYTFHFRAAYGRECTGTRELLRSLHVDVGVDPSRTQVRVQETGTAAGGGRKVTLTLVPRDRYGNPLGPGRAGDLAVSGGAGTTLAGGLRDNGDGAYAVDGTWDLAAARRPSIVLGQPGRPPVVVQEPAHHPERRG</sequence>
<dbReference type="InterPro" id="IPR036465">
    <property type="entry name" value="vWFA_dom_sf"/>
</dbReference>
<dbReference type="EMBL" id="JACHIA010000003">
    <property type="protein sequence ID" value="MBB6069939.1"/>
    <property type="molecule type" value="Genomic_DNA"/>
</dbReference>
<dbReference type="Gene3D" id="2.60.40.10">
    <property type="entry name" value="Immunoglobulins"/>
    <property type="match status" value="1"/>
</dbReference>
<dbReference type="GO" id="GO:0006508">
    <property type="term" value="P:proteolysis"/>
    <property type="evidence" value="ECO:0007669"/>
    <property type="project" value="UniProtKB-KW"/>
</dbReference>
<feature type="region of interest" description="Disordered" evidence="7">
    <location>
        <begin position="932"/>
        <end position="955"/>
    </location>
</feature>
<evidence type="ECO:0000256" key="1">
    <source>
        <dbReference type="ARBA" id="ARBA00008764"/>
    </source>
</evidence>
<evidence type="ECO:0000313" key="9">
    <source>
        <dbReference type="EMBL" id="MBB6069939.1"/>
    </source>
</evidence>
<evidence type="ECO:0000256" key="3">
    <source>
        <dbReference type="ARBA" id="ARBA00022729"/>
    </source>
</evidence>
<dbReference type="InterPro" id="IPR018114">
    <property type="entry name" value="TRYPSIN_HIS"/>
</dbReference>
<keyword evidence="2 6" id="KW-0645">Protease</keyword>
<keyword evidence="5 6" id="KW-0720">Serine protease</keyword>
<evidence type="ECO:0000313" key="10">
    <source>
        <dbReference type="Proteomes" id="UP000582837"/>
    </source>
</evidence>
<evidence type="ECO:0000259" key="8">
    <source>
        <dbReference type="PROSITE" id="PS50234"/>
    </source>
</evidence>
<proteinExistence type="inferred from homology"/>
<dbReference type="RefSeq" id="WP_170039531.1">
    <property type="nucleotide sequence ID" value="NZ_JABDTL010000002.1"/>
</dbReference>
<dbReference type="SUPFAM" id="SSF50494">
    <property type="entry name" value="Trypsin-like serine proteases"/>
    <property type="match status" value="1"/>
</dbReference>
<protein>
    <recommendedName>
        <fullName evidence="6">Serine protease</fullName>
        <ecNumber evidence="6">3.4.21.-</ecNumber>
    </recommendedName>
</protein>
<dbReference type="PANTHER" id="PTHR10579">
    <property type="entry name" value="CALCIUM-ACTIVATED CHLORIDE CHANNEL REGULATOR"/>
    <property type="match status" value="1"/>
</dbReference>
<evidence type="ECO:0000256" key="6">
    <source>
        <dbReference type="RuleBase" id="RU004296"/>
    </source>
</evidence>
<dbReference type="InterPro" id="IPR051266">
    <property type="entry name" value="CLCR"/>
</dbReference>
<dbReference type="SUPFAM" id="SSF53300">
    <property type="entry name" value="vWA-like"/>
    <property type="match status" value="1"/>
</dbReference>
<dbReference type="InterPro" id="IPR013783">
    <property type="entry name" value="Ig-like_fold"/>
</dbReference>
<dbReference type="PANTHER" id="PTHR10579:SF43">
    <property type="entry name" value="ZINC FINGER (C3HC4-TYPE RING FINGER) FAMILY PROTEIN"/>
    <property type="match status" value="1"/>
</dbReference>
<dbReference type="PROSITE" id="PS00134">
    <property type="entry name" value="TRYPSIN_HIS"/>
    <property type="match status" value="1"/>
</dbReference>
<dbReference type="Gene3D" id="3.40.50.410">
    <property type="entry name" value="von Willebrand factor, type A domain"/>
    <property type="match status" value="1"/>
</dbReference>
<comment type="caution">
    <text evidence="9">The sequence shown here is derived from an EMBL/GenBank/DDBJ whole genome shotgun (WGS) entry which is preliminary data.</text>
</comment>
<dbReference type="GO" id="GO:0004252">
    <property type="term" value="F:serine-type endopeptidase activity"/>
    <property type="evidence" value="ECO:0007669"/>
    <property type="project" value="InterPro"/>
</dbReference>
<evidence type="ECO:0000256" key="5">
    <source>
        <dbReference type="ARBA" id="ARBA00022825"/>
    </source>
</evidence>
<feature type="domain" description="VWFA" evidence="8">
    <location>
        <begin position="386"/>
        <end position="573"/>
    </location>
</feature>
<evidence type="ECO:0000256" key="2">
    <source>
        <dbReference type="ARBA" id="ARBA00022670"/>
    </source>
</evidence>
<organism evidence="9 10">
    <name type="scientific">Longimicrobium terrae</name>
    <dbReference type="NCBI Taxonomy" id="1639882"/>
    <lineage>
        <taxon>Bacteria</taxon>
        <taxon>Pseudomonadati</taxon>
        <taxon>Gemmatimonadota</taxon>
        <taxon>Longimicrobiia</taxon>
        <taxon>Longimicrobiales</taxon>
        <taxon>Longimicrobiaceae</taxon>
        <taxon>Longimicrobium</taxon>
    </lineage>
</organism>
<comment type="similarity">
    <text evidence="1 6">Belongs to the peptidase S1B family.</text>
</comment>
<keyword evidence="4 6" id="KW-0378">Hydrolase</keyword>
<dbReference type="PROSITE" id="PS50234">
    <property type="entry name" value="VWFA"/>
    <property type="match status" value="1"/>
</dbReference>
<evidence type="ECO:0000256" key="7">
    <source>
        <dbReference type="SAM" id="MobiDB-lite"/>
    </source>
</evidence>
<dbReference type="AlphaFoldDB" id="A0A841GTL4"/>
<accession>A0A841GTL4</accession>
<dbReference type="InterPro" id="IPR002035">
    <property type="entry name" value="VWF_A"/>
</dbReference>
<dbReference type="Pfam" id="PF13519">
    <property type="entry name" value="VWA_2"/>
    <property type="match status" value="1"/>
</dbReference>
<gene>
    <name evidence="9" type="ORF">HNQ61_001556</name>
</gene>
<reference evidence="9 10" key="1">
    <citation type="submission" date="2020-08" db="EMBL/GenBank/DDBJ databases">
        <title>Genomic Encyclopedia of Type Strains, Phase IV (KMG-IV): sequencing the most valuable type-strain genomes for metagenomic binning, comparative biology and taxonomic classification.</title>
        <authorList>
            <person name="Goeker M."/>
        </authorList>
    </citation>
    <scope>NUCLEOTIDE SEQUENCE [LARGE SCALE GENOMIC DNA]</scope>
    <source>
        <strain evidence="9 10">DSM 29007</strain>
    </source>
</reference>
<dbReference type="InterPro" id="IPR008256">
    <property type="entry name" value="Peptidase_S1B"/>
</dbReference>
<dbReference type="InterPro" id="IPR009003">
    <property type="entry name" value="Peptidase_S1_PA"/>
</dbReference>
<dbReference type="Proteomes" id="UP000582837">
    <property type="component" value="Unassembled WGS sequence"/>
</dbReference>
<dbReference type="EC" id="3.4.21.-" evidence="6"/>
<dbReference type="SMART" id="SM00327">
    <property type="entry name" value="VWA"/>
    <property type="match status" value="1"/>
</dbReference>
<dbReference type="Gene3D" id="2.40.10.10">
    <property type="entry name" value="Trypsin-like serine proteases"/>
    <property type="match status" value="2"/>
</dbReference>
<dbReference type="CDD" id="cd00198">
    <property type="entry name" value="vWFA"/>
    <property type="match status" value="1"/>
</dbReference>